<feature type="chain" id="PRO_5003821360" evidence="1">
    <location>
        <begin position="31"/>
        <end position="132"/>
    </location>
</feature>
<comment type="caution">
    <text evidence="2">The sequence shown here is derived from an EMBL/GenBank/DDBJ whole genome shotgun (WGS) entry which is preliminary data.</text>
</comment>
<gene>
    <name evidence="2" type="ORF">EDEG_02466</name>
</gene>
<dbReference type="HOGENOM" id="CLU_1917037_0_0_1"/>
<protein>
    <submittedName>
        <fullName evidence="2">Uncharacterized protein</fullName>
    </submittedName>
</protein>
<reference evidence="2 3" key="1">
    <citation type="submission" date="2011-08" db="EMBL/GenBank/DDBJ databases">
        <authorList>
            <person name="Liu Z.J."/>
            <person name="Shi F.L."/>
            <person name="Lu J.Q."/>
            <person name="Li M."/>
            <person name="Wang Z.L."/>
        </authorList>
    </citation>
    <scope>NUCLEOTIDE SEQUENCE [LARGE SCALE GENOMIC DNA]</scope>
    <source>
        <strain evidence="2 3">USNM 41457</strain>
    </source>
</reference>
<reference evidence="3" key="2">
    <citation type="submission" date="2015-07" db="EMBL/GenBank/DDBJ databases">
        <title>Contrasting host-pathogen interactions and genome evolution in two generalist and specialist microsporidian pathogens of mosquitoes.</title>
        <authorList>
            <consortium name="The Broad Institute Genomics Platform"/>
            <consortium name="The Broad Institute Genome Sequencing Center for Infectious Disease"/>
            <person name="Cuomo C.A."/>
            <person name="Sanscrainte N.D."/>
            <person name="Goldberg J.M."/>
            <person name="Heiman D."/>
            <person name="Young S."/>
            <person name="Zeng Q."/>
            <person name="Becnel J.J."/>
            <person name="Birren B.W."/>
        </authorList>
    </citation>
    <scope>NUCLEOTIDE SEQUENCE [LARGE SCALE GENOMIC DNA]</scope>
    <source>
        <strain evidence="3">USNM 41457</strain>
    </source>
</reference>
<organism evidence="2 3">
    <name type="scientific">Edhazardia aedis (strain USNM 41457)</name>
    <name type="common">Microsporidian parasite</name>
    <dbReference type="NCBI Taxonomy" id="1003232"/>
    <lineage>
        <taxon>Eukaryota</taxon>
        <taxon>Fungi</taxon>
        <taxon>Fungi incertae sedis</taxon>
        <taxon>Microsporidia</taxon>
        <taxon>Edhazardia</taxon>
    </lineage>
</organism>
<name>J9D5V5_EDHAE</name>
<feature type="signal peptide" evidence="1">
    <location>
        <begin position="1"/>
        <end position="30"/>
    </location>
</feature>
<accession>J9D5V5</accession>
<evidence type="ECO:0000313" key="2">
    <source>
        <dbReference type="EMBL" id="EJW03161.1"/>
    </source>
</evidence>
<dbReference type="Proteomes" id="UP000003163">
    <property type="component" value="Unassembled WGS sequence"/>
</dbReference>
<dbReference type="EMBL" id="AFBI03000044">
    <property type="protein sequence ID" value="EJW03161.1"/>
    <property type="molecule type" value="Genomic_DNA"/>
</dbReference>
<dbReference type="InParanoid" id="J9D5V5"/>
<keyword evidence="3" id="KW-1185">Reference proteome</keyword>
<dbReference type="AlphaFoldDB" id="J9D5V5"/>
<evidence type="ECO:0000313" key="3">
    <source>
        <dbReference type="Proteomes" id="UP000003163"/>
    </source>
</evidence>
<proteinExistence type="predicted"/>
<dbReference type="VEuPathDB" id="MicrosporidiaDB:EDEG_02466"/>
<sequence>MLTTSKKKAKKMFSSVFFFCFLCMWKLIKTTDTANQYNKEYFWENAIEKLEIQAKEESVNICRETQMTNHALFETFESAKNKVLLCEKQFTEAANSLEKTKQILDEKKKILKKPRIIILRLKKNLKKAKISL</sequence>
<keyword evidence="1" id="KW-0732">Signal</keyword>
<evidence type="ECO:0000256" key="1">
    <source>
        <dbReference type="SAM" id="SignalP"/>
    </source>
</evidence>